<protein>
    <submittedName>
        <fullName evidence="1">Uncharacterized protein</fullName>
    </submittedName>
</protein>
<dbReference type="EMBL" id="OU892283">
    <property type="protein sequence ID" value="CAG9771298.1"/>
    <property type="molecule type" value="Genomic_DNA"/>
</dbReference>
<sequence length="210" mass="24220">MALTMRLKKATVKLLKRKEDKDKGLFQNDPISVDVLNMICRNHCRNKEVRHSNDVNRTDVPEITTTGIKTLRKVEIGDWNKSLGILLEIRSSFGQASAEVQVSNTQEGKFITAKLRFTFAPTPTLVPMVPTLSIFCHYENPQEVLPLEEEGKRKSFDVTWTVKFKIHPIQALASMLVYEKDDWKDPHNSWKYKNIFECHIGISLCMFLHC</sequence>
<accession>A0A9N9MXW8</accession>
<keyword evidence="2" id="KW-1185">Reference proteome</keyword>
<dbReference type="AlphaFoldDB" id="A0A9N9MXW8"/>
<dbReference type="OrthoDB" id="186013at2759"/>
<organism evidence="1 2">
    <name type="scientific">Ceutorhynchus assimilis</name>
    <name type="common">cabbage seed weevil</name>
    <dbReference type="NCBI Taxonomy" id="467358"/>
    <lineage>
        <taxon>Eukaryota</taxon>
        <taxon>Metazoa</taxon>
        <taxon>Ecdysozoa</taxon>
        <taxon>Arthropoda</taxon>
        <taxon>Hexapoda</taxon>
        <taxon>Insecta</taxon>
        <taxon>Pterygota</taxon>
        <taxon>Neoptera</taxon>
        <taxon>Endopterygota</taxon>
        <taxon>Coleoptera</taxon>
        <taxon>Polyphaga</taxon>
        <taxon>Cucujiformia</taxon>
        <taxon>Curculionidae</taxon>
        <taxon>Ceutorhynchinae</taxon>
        <taxon>Ceutorhynchus</taxon>
    </lineage>
</organism>
<reference evidence="1" key="1">
    <citation type="submission" date="2022-01" db="EMBL/GenBank/DDBJ databases">
        <authorList>
            <person name="King R."/>
        </authorList>
    </citation>
    <scope>NUCLEOTIDE SEQUENCE</scope>
</reference>
<evidence type="ECO:0000313" key="1">
    <source>
        <dbReference type="EMBL" id="CAG9771298.1"/>
    </source>
</evidence>
<gene>
    <name evidence="1" type="ORF">CEUTPL_LOCUS11736</name>
</gene>
<evidence type="ECO:0000313" key="2">
    <source>
        <dbReference type="Proteomes" id="UP001152799"/>
    </source>
</evidence>
<dbReference type="Proteomes" id="UP001152799">
    <property type="component" value="Chromosome 7"/>
</dbReference>
<name>A0A9N9MXW8_9CUCU</name>
<proteinExistence type="predicted"/>